<gene>
    <name evidence="1" type="ORF">MCHLO_16040</name>
</gene>
<organism evidence="1 2">
    <name type="scientific">Mycena chlorophos</name>
    <name type="common">Agaric fungus</name>
    <name type="synonym">Agaricus chlorophos</name>
    <dbReference type="NCBI Taxonomy" id="658473"/>
    <lineage>
        <taxon>Eukaryota</taxon>
        <taxon>Fungi</taxon>
        <taxon>Dikarya</taxon>
        <taxon>Basidiomycota</taxon>
        <taxon>Agaricomycotina</taxon>
        <taxon>Agaricomycetes</taxon>
        <taxon>Agaricomycetidae</taxon>
        <taxon>Agaricales</taxon>
        <taxon>Marasmiineae</taxon>
        <taxon>Mycenaceae</taxon>
        <taxon>Mycena</taxon>
    </lineage>
</organism>
<protein>
    <recommendedName>
        <fullName evidence="3">F-box domain-containing protein</fullName>
    </recommendedName>
</protein>
<accession>A0ABQ0M8T5</accession>
<dbReference type="InterPro" id="IPR036047">
    <property type="entry name" value="F-box-like_dom_sf"/>
</dbReference>
<name>A0ABQ0M8T5_MYCCL</name>
<dbReference type="EMBL" id="DF849907">
    <property type="protein sequence ID" value="GAT59796.1"/>
    <property type="molecule type" value="Genomic_DNA"/>
</dbReference>
<dbReference type="InterPro" id="IPR032675">
    <property type="entry name" value="LRR_dom_sf"/>
</dbReference>
<dbReference type="Gene3D" id="3.80.10.10">
    <property type="entry name" value="Ribonuclease Inhibitor"/>
    <property type="match status" value="1"/>
</dbReference>
<dbReference type="Proteomes" id="UP000815677">
    <property type="component" value="Unassembled WGS sequence"/>
</dbReference>
<evidence type="ECO:0000313" key="1">
    <source>
        <dbReference type="EMBL" id="GAT59796.1"/>
    </source>
</evidence>
<keyword evidence="2" id="KW-1185">Reference proteome</keyword>
<evidence type="ECO:0000313" key="2">
    <source>
        <dbReference type="Proteomes" id="UP000815677"/>
    </source>
</evidence>
<evidence type="ECO:0008006" key="3">
    <source>
        <dbReference type="Google" id="ProtNLM"/>
    </source>
</evidence>
<proteinExistence type="predicted"/>
<dbReference type="SUPFAM" id="SSF81383">
    <property type="entry name" value="F-box domain"/>
    <property type="match status" value="1"/>
</dbReference>
<sequence length="632" mass="70669">MFYAPPAFVSRLDSPAQRLWFAARCFIWLDYHPFSSTTMAHRAAPELDRDALKSIDNQIAHHFDAIYALRRRRNAYMKVNRLPPEVLSRIFSFCVLPDSTKWVKEVCAISSYWRDLALATPGLWSTPIFHMYRPVTAEQMLKRAKNALLTLHASGIVLNPSLWPAFRSALSNPSRIRELNVTAITAMTAEQTQELFGLAESAPHLTHLSLTASSRYNGASHGLLPTTFLNGDAPRLRTLRLEKVNIDWDSTLMSPTITELALRHVNVGSPLELVAALGQMPQLESLLLEDTFPLPDTVRSSRPSTRTPLIQLKSLVLIASSTTNLASITDVLDRLSYSLDTKMTITCCAPSKNAEVFASLLRNLPTVDTSETCRLRTLYLVGTPYSLAVLAWKRATSSLAVERHSALLDVSIHLLDANQSAINEMVTLLGKSLPIQDLRQLSATGSSLSSVRSWIHGGFGDFKCLKSMRLSKESLDAFISAAGEDVVLDGIKQVPAAPAVRLEPPRRTSRRLHPQVEMLSGGLFFPALRRLEIEGTAFDDGYLGRLETMLMARCERRQEISRLELFDCTRLRAEEVALLRDIVVDVVWDGLEEGFTESEDSYDDEDLYGYGDDSMYDSDEDFPYHAGHGFWF</sequence>
<dbReference type="SUPFAM" id="SSF52047">
    <property type="entry name" value="RNI-like"/>
    <property type="match status" value="1"/>
</dbReference>
<dbReference type="Gene3D" id="1.20.1280.50">
    <property type="match status" value="1"/>
</dbReference>
<reference evidence="1" key="1">
    <citation type="submission" date="2014-09" db="EMBL/GenBank/DDBJ databases">
        <title>Genome sequence of the luminous mushroom Mycena chlorophos for searching fungal bioluminescence genes.</title>
        <authorList>
            <person name="Tanaka Y."/>
            <person name="Kasuga D."/>
            <person name="Oba Y."/>
            <person name="Hase S."/>
            <person name="Sato K."/>
            <person name="Oba Y."/>
            <person name="Sakakibara Y."/>
        </authorList>
    </citation>
    <scope>NUCLEOTIDE SEQUENCE</scope>
</reference>